<dbReference type="RefSeq" id="WP_191616037.1">
    <property type="nucleotide sequence ID" value="NZ_JACYFG010000006.1"/>
</dbReference>
<gene>
    <name evidence="1" type="ORF">IEN85_05365</name>
</gene>
<sequence>MRIHPALSQTRHRPWPLPERPWLLQQVWRDLLFLHWEMDVKDLRPLIPASLDIDTFDGKAWIAVVPFSMQGVAPRACPKPKSVSDFPEINIRTYVVKDGMPGVWFFSLDIPNRLPVWIARRFFHLPYFLADMTVQHRNNHTYYRSDRRDRSFEASFHGLQTHQAVSGSFETWASERYCFYAQSDKGKLYRAEVQHPQWPLMTAQCEIHKNSMLDAFPVGEQHSSILYSKSLPVVAWLPQRIG</sequence>
<evidence type="ECO:0000313" key="2">
    <source>
        <dbReference type="Proteomes" id="UP000622317"/>
    </source>
</evidence>
<dbReference type="Proteomes" id="UP000622317">
    <property type="component" value="Unassembled WGS sequence"/>
</dbReference>
<dbReference type="InterPro" id="IPR023375">
    <property type="entry name" value="ADC_dom_sf"/>
</dbReference>
<accession>A0A927F649</accession>
<dbReference type="Pfam" id="PF09844">
    <property type="entry name" value="DUF2071"/>
    <property type="match status" value="1"/>
</dbReference>
<dbReference type="InterPro" id="IPR018644">
    <property type="entry name" value="DUF2071"/>
</dbReference>
<dbReference type="Gene3D" id="2.40.400.10">
    <property type="entry name" value="Acetoacetate decarboxylase-like"/>
    <property type="match status" value="1"/>
</dbReference>
<protein>
    <submittedName>
        <fullName evidence="1">DUF2071 domain-containing protein</fullName>
    </submittedName>
</protein>
<keyword evidence="2" id="KW-1185">Reference proteome</keyword>
<dbReference type="PANTHER" id="PTHR39186:SF1">
    <property type="entry name" value="DUF2071 DOMAIN-CONTAINING PROTEIN"/>
    <property type="match status" value="1"/>
</dbReference>
<proteinExistence type="predicted"/>
<dbReference type="EMBL" id="JACYFG010000006">
    <property type="protein sequence ID" value="MBD5778912.1"/>
    <property type="molecule type" value="Genomic_DNA"/>
</dbReference>
<dbReference type="PANTHER" id="PTHR39186">
    <property type="entry name" value="DUF2071 FAMILY PROTEIN"/>
    <property type="match status" value="1"/>
</dbReference>
<evidence type="ECO:0000313" key="1">
    <source>
        <dbReference type="EMBL" id="MBD5778912.1"/>
    </source>
</evidence>
<dbReference type="AlphaFoldDB" id="A0A927F649"/>
<reference evidence="1" key="1">
    <citation type="submission" date="2020-09" db="EMBL/GenBank/DDBJ databases">
        <title>Pelagicoccus enzymogenes sp. nov. with an EPS production, isolated from marine sediment.</title>
        <authorList>
            <person name="Feng X."/>
        </authorList>
    </citation>
    <scope>NUCLEOTIDE SEQUENCE</scope>
    <source>
        <strain evidence="1">NFK12</strain>
    </source>
</reference>
<dbReference type="SUPFAM" id="SSF160104">
    <property type="entry name" value="Acetoacetate decarboxylase-like"/>
    <property type="match status" value="1"/>
</dbReference>
<comment type="caution">
    <text evidence="1">The sequence shown here is derived from an EMBL/GenBank/DDBJ whole genome shotgun (WGS) entry which is preliminary data.</text>
</comment>
<name>A0A927F649_9BACT</name>
<organism evidence="1 2">
    <name type="scientific">Pelagicoccus enzymogenes</name>
    <dbReference type="NCBI Taxonomy" id="2773457"/>
    <lineage>
        <taxon>Bacteria</taxon>
        <taxon>Pseudomonadati</taxon>
        <taxon>Verrucomicrobiota</taxon>
        <taxon>Opitutia</taxon>
        <taxon>Puniceicoccales</taxon>
        <taxon>Pelagicoccaceae</taxon>
        <taxon>Pelagicoccus</taxon>
    </lineage>
</organism>